<accession>A0A841SP24</accession>
<dbReference type="CDD" id="cd02238">
    <property type="entry name" value="cupin_KdgF"/>
    <property type="match status" value="1"/>
</dbReference>
<dbReference type="Gene3D" id="2.60.120.10">
    <property type="entry name" value="Jelly Rolls"/>
    <property type="match status" value="1"/>
</dbReference>
<dbReference type="PANTHER" id="PTHR40112:SF1">
    <property type="entry name" value="H2HPP ISOMERASE"/>
    <property type="match status" value="1"/>
</dbReference>
<dbReference type="InterPro" id="IPR011051">
    <property type="entry name" value="RmlC_Cupin_sf"/>
</dbReference>
<reference evidence="2 3" key="1">
    <citation type="submission" date="2020-08" db="EMBL/GenBank/DDBJ databases">
        <title>Cohnella phylogeny.</title>
        <authorList>
            <person name="Dunlap C."/>
        </authorList>
    </citation>
    <scope>NUCLEOTIDE SEQUENCE [LARGE SCALE GENOMIC DNA]</scope>
    <source>
        <strain evidence="2 3">DSM 25241</strain>
    </source>
</reference>
<comment type="caution">
    <text evidence="2">The sequence shown here is derived from an EMBL/GenBank/DDBJ whole genome shotgun (WGS) entry which is preliminary data.</text>
</comment>
<name>A0A841SP24_9BACL</name>
<dbReference type="SUPFAM" id="SSF51182">
    <property type="entry name" value="RmlC-like cupins"/>
    <property type="match status" value="1"/>
</dbReference>
<evidence type="ECO:0000259" key="1">
    <source>
        <dbReference type="Pfam" id="PF07883"/>
    </source>
</evidence>
<sequence>MELTTLGLELEHVTRYLRLQQVSCEGLFDYEIRRQPAEPGVRRRIAAAGTAIMGMLVEFEAGAEGAVHAHPHEQLTYVAKGELVLRIGDSERQVSAGDTVYIPSDTPHGVRAVTPARCSTVSL</sequence>
<dbReference type="PANTHER" id="PTHR40112">
    <property type="entry name" value="H2HPP ISOMERASE"/>
    <property type="match status" value="1"/>
</dbReference>
<feature type="domain" description="Cupin type-2" evidence="1">
    <location>
        <begin position="56"/>
        <end position="118"/>
    </location>
</feature>
<evidence type="ECO:0000313" key="2">
    <source>
        <dbReference type="EMBL" id="MBB6634193.1"/>
    </source>
</evidence>
<gene>
    <name evidence="2" type="ORF">H7B67_08735</name>
</gene>
<keyword evidence="3" id="KW-1185">Reference proteome</keyword>
<organism evidence="2 3">
    <name type="scientific">Cohnella thailandensis</name>
    <dbReference type="NCBI Taxonomy" id="557557"/>
    <lineage>
        <taxon>Bacteria</taxon>
        <taxon>Bacillati</taxon>
        <taxon>Bacillota</taxon>
        <taxon>Bacilli</taxon>
        <taxon>Bacillales</taxon>
        <taxon>Paenibacillaceae</taxon>
        <taxon>Cohnella</taxon>
    </lineage>
</organism>
<dbReference type="Proteomes" id="UP000535838">
    <property type="component" value="Unassembled WGS sequence"/>
</dbReference>
<dbReference type="RefSeq" id="WP_185119424.1">
    <property type="nucleotide sequence ID" value="NZ_JACJVQ010000006.1"/>
</dbReference>
<protein>
    <submittedName>
        <fullName evidence="2">Cupin domain-containing protein</fullName>
    </submittedName>
</protein>
<dbReference type="InterPro" id="IPR052535">
    <property type="entry name" value="Bacilysin_H2HPP_isomerase"/>
</dbReference>
<dbReference type="EMBL" id="JACJVQ010000006">
    <property type="protein sequence ID" value="MBB6634193.1"/>
    <property type="molecule type" value="Genomic_DNA"/>
</dbReference>
<proteinExistence type="predicted"/>
<evidence type="ECO:0000313" key="3">
    <source>
        <dbReference type="Proteomes" id="UP000535838"/>
    </source>
</evidence>
<dbReference type="InterPro" id="IPR014710">
    <property type="entry name" value="RmlC-like_jellyroll"/>
</dbReference>
<dbReference type="Pfam" id="PF07883">
    <property type="entry name" value="Cupin_2"/>
    <property type="match status" value="1"/>
</dbReference>
<dbReference type="InterPro" id="IPR013096">
    <property type="entry name" value="Cupin_2"/>
</dbReference>
<dbReference type="AlphaFoldDB" id="A0A841SP24"/>